<evidence type="ECO:0000313" key="3">
    <source>
        <dbReference type="EMBL" id="PIL28968.1"/>
    </source>
</evidence>
<keyword evidence="2" id="KW-0812">Transmembrane</keyword>
<name>A0A2G8S605_9APHY</name>
<reference evidence="3 4" key="1">
    <citation type="journal article" date="2015" name="Sci. Rep.">
        <title>Chromosome-level genome map provides insights into diverse defense mechanisms in the medicinal fungus Ganoderma sinense.</title>
        <authorList>
            <person name="Zhu Y."/>
            <person name="Xu J."/>
            <person name="Sun C."/>
            <person name="Zhou S."/>
            <person name="Xu H."/>
            <person name="Nelson D.R."/>
            <person name="Qian J."/>
            <person name="Song J."/>
            <person name="Luo H."/>
            <person name="Xiang L."/>
            <person name="Li Y."/>
            <person name="Xu Z."/>
            <person name="Ji A."/>
            <person name="Wang L."/>
            <person name="Lu S."/>
            <person name="Hayward A."/>
            <person name="Sun W."/>
            <person name="Li X."/>
            <person name="Schwartz D.C."/>
            <person name="Wang Y."/>
            <person name="Chen S."/>
        </authorList>
    </citation>
    <scope>NUCLEOTIDE SEQUENCE [LARGE SCALE GENOMIC DNA]</scope>
    <source>
        <strain evidence="3 4">ZZ0214-1</strain>
    </source>
</reference>
<evidence type="ECO:0000256" key="2">
    <source>
        <dbReference type="SAM" id="Phobius"/>
    </source>
</evidence>
<keyword evidence="2" id="KW-1133">Transmembrane helix</keyword>
<comment type="caution">
    <text evidence="3">The sequence shown here is derived from an EMBL/GenBank/DDBJ whole genome shotgun (WGS) entry which is preliminary data.</text>
</comment>
<proteinExistence type="predicted"/>
<feature type="region of interest" description="Disordered" evidence="1">
    <location>
        <begin position="201"/>
        <end position="237"/>
    </location>
</feature>
<dbReference type="OrthoDB" id="3168922at2759"/>
<keyword evidence="2" id="KW-0472">Membrane</keyword>
<feature type="compositionally biased region" description="Low complexity" evidence="1">
    <location>
        <begin position="8"/>
        <end position="26"/>
    </location>
</feature>
<dbReference type="Proteomes" id="UP000230002">
    <property type="component" value="Unassembled WGS sequence"/>
</dbReference>
<dbReference type="AlphaFoldDB" id="A0A2G8S605"/>
<evidence type="ECO:0000256" key="1">
    <source>
        <dbReference type="SAM" id="MobiDB-lite"/>
    </source>
</evidence>
<evidence type="ECO:0000313" key="4">
    <source>
        <dbReference type="Proteomes" id="UP000230002"/>
    </source>
</evidence>
<feature type="transmembrane region" description="Helical" evidence="2">
    <location>
        <begin position="177"/>
        <end position="197"/>
    </location>
</feature>
<organism evidence="3 4">
    <name type="scientific">Ganoderma sinense ZZ0214-1</name>
    <dbReference type="NCBI Taxonomy" id="1077348"/>
    <lineage>
        <taxon>Eukaryota</taxon>
        <taxon>Fungi</taxon>
        <taxon>Dikarya</taxon>
        <taxon>Basidiomycota</taxon>
        <taxon>Agaricomycotina</taxon>
        <taxon>Agaricomycetes</taxon>
        <taxon>Polyporales</taxon>
        <taxon>Polyporaceae</taxon>
        <taxon>Ganoderma</taxon>
    </lineage>
</organism>
<protein>
    <submittedName>
        <fullName evidence="3">Uncharacterized protein</fullName>
    </submittedName>
</protein>
<gene>
    <name evidence="3" type="ORF">GSI_09015</name>
</gene>
<sequence>MSQPLQGSAVSAVRASTSALRTSTRATHWRASSRRMSSVAAYPIEEPNSPSFDLNILDIFDAPSRLGESSRLLVSNAAASSTIRRARLPTQVSPHRHVVKPLPEPVVLDGPARPRHAPFVSFRAFNNAVPRRNVNVSSGAWSPPAPLPTPILFDGPSQLRPYTRGGARWNRYSPSSLAMSAAPIVLALAAGVALFAVDVTSAAPRKSPRPDSDADSTSLSPTSRRGRRARDRLSFED</sequence>
<feature type="region of interest" description="Disordered" evidence="1">
    <location>
        <begin position="1"/>
        <end position="32"/>
    </location>
</feature>
<dbReference type="EMBL" id="AYKW01000023">
    <property type="protein sequence ID" value="PIL28968.1"/>
    <property type="molecule type" value="Genomic_DNA"/>
</dbReference>
<accession>A0A2G8S605</accession>
<keyword evidence="4" id="KW-1185">Reference proteome</keyword>